<gene>
    <name evidence="5" type="ORF">F0L68_37380</name>
</gene>
<feature type="domain" description="HTH marR-type" evidence="4">
    <location>
        <begin position="1"/>
        <end position="134"/>
    </location>
</feature>
<dbReference type="InterPro" id="IPR011991">
    <property type="entry name" value="ArsR-like_HTH"/>
</dbReference>
<dbReference type="InterPro" id="IPR000835">
    <property type="entry name" value="HTH_MarR-typ"/>
</dbReference>
<dbReference type="EMBL" id="VUOB01000081">
    <property type="protein sequence ID" value="KAA2251385.1"/>
    <property type="molecule type" value="Genomic_DNA"/>
</dbReference>
<keyword evidence="2 5" id="KW-0238">DNA-binding</keyword>
<evidence type="ECO:0000313" key="5">
    <source>
        <dbReference type="EMBL" id="KAA2251385.1"/>
    </source>
</evidence>
<keyword evidence="6" id="KW-1185">Reference proteome</keyword>
<reference evidence="5 6" key="1">
    <citation type="submission" date="2019-09" db="EMBL/GenBank/DDBJ databases">
        <title>Goodfellowia gen. nov., a new genus of the Pseudonocardineae related to Actinoalloteichus, containing Goodfellowia coeruleoviolacea gen. nov., comb. nov. gen. nov., comb. nov.</title>
        <authorList>
            <person name="Labeda D."/>
        </authorList>
    </citation>
    <scope>NUCLEOTIDE SEQUENCE [LARGE SCALE GENOMIC DNA]</scope>
    <source>
        <strain evidence="5 6">AN110305</strain>
    </source>
</reference>
<name>A0A5B2WIZ6_9PSEU</name>
<dbReference type="PANTHER" id="PTHR33164:SF57">
    <property type="entry name" value="MARR-FAMILY TRANSCRIPTIONAL REGULATOR"/>
    <property type="match status" value="1"/>
</dbReference>
<dbReference type="OrthoDB" id="4485201at2"/>
<dbReference type="PROSITE" id="PS01117">
    <property type="entry name" value="HTH_MARR_1"/>
    <property type="match status" value="1"/>
</dbReference>
<organism evidence="5 6">
    <name type="scientific">Solihabitans fulvus</name>
    <dbReference type="NCBI Taxonomy" id="1892852"/>
    <lineage>
        <taxon>Bacteria</taxon>
        <taxon>Bacillati</taxon>
        <taxon>Actinomycetota</taxon>
        <taxon>Actinomycetes</taxon>
        <taxon>Pseudonocardiales</taxon>
        <taxon>Pseudonocardiaceae</taxon>
        <taxon>Solihabitans</taxon>
    </lineage>
</organism>
<keyword evidence="3" id="KW-0804">Transcription</keyword>
<dbReference type="GO" id="GO:0006950">
    <property type="term" value="P:response to stress"/>
    <property type="evidence" value="ECO:0007669"/>
    <property type="project" value="TreeGrafter"/>
</dbReference>
<dbReference type="InterPro" id="IPR039422">
    <property type="entry name" value="MarR/SlyA-like"/>
</dbReference>
<dbReference type="InterPro" id="IPR023187">
    <property type="entry name" value="Tscrpt_reg_MarR-type_CS"/>
</dbReference>
<dbReference type="InterPro" id="IPR036388">
    <property type="entry name" value="WH-like_DNA-bd_sf"/>
</dbReference>
<dbReference type="GO" id="GO:0003700">
    <property type="term" value="F:DNA-binding transcription factor activity"/>
    <property type="evidence" value="ECO:0007669"/>
    <property type="project" value="InterPro"/>
</dbReference>
<evidence type="ECO:0000256" key="3">
    <source>
        <dbReference type="ARBA" id="ARBA00023163"/>
    </source>
</evidence>
<dbReference type="Pfam" id="PF12802">
    <property type="entry name" value="MarR_2"/>
    <property type="match status" value="1"/>
</dbReference>
<comment type="caution">
    <text evidence="5">The sequence shown here is derived from an EMBL/GenBank/DDBJ whole genome shotgun (WGS) entry which is preliminary data.</text>
</comment>
<dbReference type="Proteomes" id="UP000323454">
    <property type="component" value="Unassembled WGS sequence"/>
</dbReference>
<accession>A0A5B2WIZ6</accession>
<dbReference type="CDD" id="cd00090">
    <property type="entry name" value="HTH_ARSR"/>
    <property type="match status" value="1"/>
</dbReference>
<dbReference type="AlphaFoldDB" id="A0A5B2WIZ6"/>
<dbReference type="InterPro" id="IPR036390">
    <property type="entry name" value="WH_DNA-bd_sf"/>
</dbReference>
<protein>
    <submittedName>
        <fullName evidence="5">Winged helix DNA-binding protein</fullName>
    </submittedName>
</protein>
<dbReference type="GO" id="GO:0003677">
    <property type="term" value="F:DNA binding"/>
    <property type="evidence" value="ECO:0007669"/>
    <property type="project" value="UniProtKB-KW"/>
</dbReference>
<reference evidence="5 6" key="2">
    <citation type="submission" date="2019-09" db="EMBL/GenBank/DDBJ databases">
        <authorList>
            <person name="Jin C."/>
        </authorList>
    </citation>
    <scope>NUCLEOTIDE SEQUENCE [LARGE SCALE GENOMIC DNA]</scope>
    <source>
        <strain evidence="5 6">AN110305</strain>
    </source>
</reference>
<dbReference type="SMART" id="SM00347">
    <property type="entry name" value="HTH_MARR"/>
    <property type="match status" value="1"/>
</dbReference>
<dbReference type="InterPro" id="IPR001845">
    <property type="entry name" value="HTH_ArsR_DNA-bd_dom"/>
</dbReference>
<sequence>MAVERELSVLFSRARSLSMSLAAQVHPGLDAASYALLLHVADVGSARAAEVVDRTGLDKSTISRQLARLVELGLVERAQDTSDGRARIVRLTEDGEHRLDQVRTERRKKLRRKLTTWSTDDLHTLSTVLSRLNEDL</sequence>
<dbReference type="PANTHER" id="PTHR33164">
    <property type="entry name" value="TRANSCRIPTIONAL REGULATOR, MARR FAMILY"/>
    <property type="match status" value="1"/>
</dbReference>
<evidence type="ECO:0000256" key="1">
    <source>
        <dbReference type="ARBA" id="ARBA00023015"/>
    </source>
</evidence>
<proteinExistence type="predicted"/>
<keyword evidence="1" id="KW-0805">Transcription regulation</keyword>
<dbReference type="Gene3D" id="1.10.10.10">
    <property type="entry name" value="Winged helix-like DNA-binding domain superfamily/Winged helix DNA-binding domain"/>
    <property type="match status" value="1"/>
</dbReference>
<evidence type="ECO:0000313" key="6">
    <source>
        <dbReference type="Proteomes" id="UP000323454"/>
    </source>
</evidence>
<evidence type="ECO:0000259" key="4">
    <source>
        <dbReference type="PROSITE" id="PS50995"/>
    </source>
</evidence>
<dbReference type="PROSITE" id="PS50995">
    <property type="entry name" value="HTH_MARR_2"/>
    <property type="match status" value="1"/>
</dbReference>
<dbReference type="SUPFAM" id="SSF46785">
    <property type="entry name" value="Winged helix' DNA-binding domain"/>
    <property type="match status" value="1"/>
</dbReference>
<dbReference type="PRINTS" id="PR00598">
    <property type="entry name" value="HTHMARR"/>
</dbReference>
<evidence type="ECO:0000256" key="2">
    <source>
        <dbReference type="ARBA" id="ARBA00023125"/>
    </source>
</evidence>
<dbReference type="SMART" id="SM00418">
    <property type="entry name" value="HTH_ARSR"/>
    <property type="match status" value="1"/>
</dbReference>